<name>A0A6A6QPK5_9PEZI</name>
<protein>
    <submittedName>
        <fullName evidence="2">Uncharacterized protein</fullName>
    </submittedName>
</protein>
<proteinExistence type="predicted"/>
<dbReference type="EMBL" id="MU004190">
    <property type="protein sequence ID" value="KAF2494448.1"/>
    <property type="molecule type" value="Genomic_DNA"/>
</dbReference>
<dbReference type="Proteomes" id="UP000799750">
    <property type="component" value="Unassembled WGS sequence"/>
</dbReference>
<feature type="chain" id="PRO_5025583211" evidence="1">
    <location>
        <begin position="19"/>
        <end position="195"/>
    </location>
</feature>
<accession>A0A6A6QPK5</accession>
<sequence length="195" mass="21706">MKIYFVLITALFSACAFGLPGDGKRWNAKKRYTQNQPPHHDPTSHWPRKRMDDTLKNNVYYLADCIPGGSVIAYYGDIDWSQKGVYPDCFGFPKDSPQWGNDTQIGAAAGDRHITIPPWKWVWDSAKVGTQAGDLHDEFGGQKGDWQCYQDNKRLLAKGALKRIAASCASHLGSSASGESFHLIGYLFSRSFVAS</sequence>
<reference evidence="2" key="1">
    <citation type="journal article" date="2020" name="Stud. Mycol.">
        <title>101 Dothideomycetes genomes: a test case for predicting lifestyles and emergence of pathogens.</title>
        <authorList>
            <person name="Haridas S."/>
            <person name="Albert R."/>
            <person name="Binder M."/>
            <person name="Bloem J."/>
            <person name="Labutti K."/>
            <person name="Salamov A."/>
            <person name="Andreopoulos B."/>
            <person name="Baker S."/>
            <person name="Barry K."/>
            <person name="Bills G."/>
            <person name="Bluhm B."/>
            <person name="Cannon C."/>
            <person name="Castanera R."/>
            <person name="Culley D."/>
            <person name="Daum C."/>
            <person name="Ezra D."/>
            <person name="Gonzalez J."/>
            <person name="Henrissat B."/>
            <person name="Kuo A."/>
            <person name="Liang C."/>
            <person name="Lipzen A."/>
            <person name="Lutzoni F."/>
            <person name="Magnuson J."/>
            <person name="Mondo S."/>
            <person name="Nolan M."/>
            <person name="Ohm R."/>
            <person name="Pangilinan J."/>
            <person name="Park H.-J."/>
            <person name="Ramirez L."/>
            <person name="Alfaro M."/>
            <person name="Sun H."/>
            <person name="Tritt A."/>
            <person name="Yoshinaga Y."/>
            <person name="Zwiers L.-H."/>
            <person name="Turgeon B."/>
            <person name="Goodwin S."/>
            <person name="Spatafora J."/>
            <person name="Crous P."/>
            <person name="Grigoriev I."/>
        </authorList>
    </citation>
    <scope>NUCLEOTIDE SEQUENCE</scope>
    <source>
        <strain evidence="2">CBS 269.34</strain>
    </source>
</reference>
<gene>
    <name evidence="2" type="ORF">BU16DRAFT_539735</name>
</gene>
<keyword evidence="1" id="KW-0732">Signal</keyword>
<feature type="signal peptide" evidence="1">
    <location>
        <begin position="1"/>
        <end position="18"/>
    </location>
</feature>
<evidence type="ECO:0000256" key="1">
    <source>
        <dbReference type="SAM" id="SignalP"/>
    </source>
</evidence>
<evidence type="ECO:0000313" key="3">
    <source>
        <dbReference type="Proteomes" id="UP000799750"/>
    </source>
</evidence>
<keyword evidence="3" id="KW-1185">Reference proteome</keyword>
<organism evidence="2 3">
    <name type="scientific">Lophium mytilinum</name>
    <dbReference type="NCBI Taxonomy" id="390894"/>
    <lineage>
        <taxon>Eukaryota</taxon>
        <taxon>Fungi</taxon>
        <taxon>Dikarya</taxon>
        <taxon>Ascomycota</taxon>
        <taxon>Pezizomycotina</taxon>
        <taxon>Dothideomycetes</taxon>
        <taxon>Pleosporomycetidae</taxon>
        <taxon>Mytilinidiales</taxon>
        <taxon>Mytilinidiaceae</taxon>
        <taxon>Lophium</taxon>
    </lineage>
</organism>
<dbReference type="AlphaFoldDB" id="A0A6A6QPK5"/>
<dbReference type="PROSITE" id="PS51257">
    <property type="entry name" value="PROKAR_LIPOPROTEIN"/>
    <property type="match status" value="1"/>
</dbReference>
<evidence type="ECO:0000313" key="2">
    <source>
        <dbReference type="EMBL" id="KAF2494448.1"/>
    </source>
</evidence>